<reference evidence="1 2" key="1">
    <citation type="journal article" date="2015" name="Genome Biol. Evol.">
        <title>Comparative Genomics of a Bacterivorous Green Alga Reveals Evolutionary Causalities and Consequences of Phago-Mixotrophic Mode of Nutrition.</title>
        <authorList>
            <person name="Burns J.A."/>
            <person name="Paasch A."/>
            <person name="Narechania A."/>
            <person name="Kim E."/>
        </authorList>
    </citation>
    <scope>NUCLEOTIDE SEQUENCE [LARGE SCALE GENOMIC DNA]</scope>
    <source>
        <strain evidence="1 2">PLY_AMNH</strain>
    </source>
</reference>
<gene>
    <name evidence="1" type="ORF">CYMTET_35837</name>
</gene>
<organism evidence="1 2">
    <name type="scientific">Cymbomonas tetramitiformis</name>
    <dbReference type="NCBI Taxonomy" id="36881"/>
    <lineage>
        <taxon>Eukaryota</taxon>
        <taxon>Viridiplantae</taxon>
        <taxon>Chlorophyta</taxon>
        <taxon>Pyramimonadophyceae</taxon>
        <taxon>Pyramimonadales</taxon>
        <taxon>Pyramimonadaceae</taxon>
        <taxon>Cymbomonas</taxon>
    </lineage>
</organism>
<sequence>TCLVCGVSVHCGCASKAALDCKRRCSRAKPPCKPKELLMHHHWVDKVQMDLGTDGAYESLLDGTLAAHSPVPPGIHFSRRSMSHPCNDFD</sequence>
<protein>
    <submittedName>
        <fullName evidence="1">Uncharacterized protein</fullName>
    </submittedName>
</protein>
<name>A0AAE0F8E2_9CHLO</name>
<proteinExistence type="predicted"/>
<dbReference type="AlphaFoldDB" id="A0AAE0F8E2"/>
<feature type="non-terminal residue" evidence="1">
    <location>
        <position position="1"/>
    </location>
</feature>
<comment type="caution">
    <text evidence="1">The sequence shown here is derived from an EMBL/GenBank/DDBJ whole genome shotgun (WGS) entry which is preliminary data.</text>
</comment>
<keyword evidence="2" id="KW-1185">Reference proteome</keyword>
<evidence type="ECO:0000313" key="1">
    <source>
        <dbReference type="EMBL" id="KAK3254966.1"/>
    </source>
</evidence>
<accession>A0AAE0F8E2</accession>
<dbReference type="Proteomes" id="UP001190700">
    <property type="component" value="Unassembled WGS sequence"/>
</dbReference>
<dbReference type="EMBL" id="LGRX02022982">
    <property type="protein sequence ID" value="KAK3254966.1"/>
    <property type="molecule type" value="Genomic_DNA"/>
</dbReference>
<evidence type="ECO:0000313" key="2">
    <source>
        <dbReference type="Proteomes" id="UP001190700"/>
    </source>
</evidence>